<dbReference type="PROSITE" id="PS00636">
    <property type="entry name" value="DNAJ_1"/>
    <property type="match status" value="1"/>
</dbReference>
<dbReference type="PRINTS" id="PR00625">
    <property type="entry name" value="JDOMAIN"/>
</dbReference>
<dbReference type="SMART" id="SM00271">
    <property type="entry name" value="DnaJ"/>
    <property type="match status" value="1"/>
</dbReference>
<dbReference type="EMBL" id="JAXLQG010000025">
    <property type="protein sequence ID" value="KAK5528649.1"/>
    <property type="molecule type" value="Genomic_DNA"/>
</dbReference>
<feature type="compositionally biased region" description="Basic residues" evidence="1">
    <location>
        <begin position="353"/>
        <end position="363"/>
    </location>
</feature>
<dbReference type="PROSITE" id="PS50076">
    <property type="entry name" value="DNAJ_2"/>
    <property type="match status" value="1"/>
</dbReference>
<feature type="region of interest" description="Disordered" evidence="1">
    <location>
        <begin position="32"/>
        <end position="86"/>
    </location>
</feature>
<dbReference type="InterPro" id="IPR018253">
    <property type="entry name" value="DnaJ_domain_CS"/>
</dbReference>
<feature type="compositionally biased region" description="Polar residues" evidence="1">
    <location>
        <begin position="32"/>
        <end position="42"/>
    </location>
</feature>
<dbReference type="SUPFAM" id="SSF46565">
    <property type="entry name" value="Chaperone J-domain"/>
    <property type="match status" value="1"/>
</dbReference>
<reference evidence="3 4" key="1">
    <citation type="submission" date="2023-06" db="EMBL/GenBank/DDBJ databases">
        <title>Black Yeasts Isolated from many extreme environments.</title>
        <authorList>
            <person name="Coleine C."/>
            <person name="Stajich J.E."/>
            <person name="Selbmann L."/>
        </authorList>
    </citation>
    <scope>NUCLEOTIDE SEQUENCE [LARGE SCALE GENOMIC DNA]</scope>
    <source>
        <strain evidence="3 4">CCFEE 5887</strain>
    </source>
</reference>
<comment type="caution">
    <text evidence="3">The sequence shown here is derived from an EMBL/GenBank/DDBJ whole genome shotgun (WGS) entry which is preliminary data.</text>
</comment>
<dbReference type="PANTHER" id="PTHR44144">
    <property type="entry name" value="DNAJ HOMOLOG SUBFAMILY C MEMBER 9"/>
    <property type="match status" value="1"/>
</dbReference>
<keyword evidence="4" id="KW-1185">Reference proteome</keyword>
<dbReference type="InterPro" id="IPR001623">
    <property type="entry name" value="DnaJ_domain"/>
</dbReference>
<feature type="compositionally biased region" description="Polar residues" evidence="1">
    <location>
        <begin position="310"/>
        <end position="320"/>
    </location>
</feature>
<dbReference type="AlphaFoldDB" id="A0AAV9PV70"/>
<dbReference type="InterPro" id="IPR056453">
    <property type="entry name" value="HTH_DNAJC9"/>
</dbReference>
<evidence type="ECO:0000313" key="4">
    <source>
        <dbReference type="Proteomes" id="UP001345827"/>
    </source>
</evidence>
<protein>
    <recommendedName>
        <fullName evidence="2">J domain-containing protein</fullName>
    </recommendedName>
</protein>
<sequence length="363" mass="40942">MAYWLSSPENLGATFFDVRSIARGAEVPQQNLGVENRASSHSIPLLTLNMPRKARAKPTPAEGPEEQSGSESAEEDLSVTEPPTIDPYDVLQISQSATPDQVKSAYRKLALRHHPDKARPEDRESAHKTFQEIAFAYAILSDERRRKRYDATGNTAESANLEDDDFNWVDFFREQSANVVSGEMIEQVKREYQGSDEEKDDILAAYEQSEGDMDAVFESVMCSEVLADEDRFRKIINEAIAEGEVEAYEKFTKEGKQSRARRKANAKREEQEAREYARDLGVEDKLFGKKDSSKKKSKKGGDDTDALQALIQQRQQSRAQNFFDDLEAKYSGGPKKAKRKVTDEPPEEAFQKNTKKGKRAAKA</sequence>
<dbReference type="GO" id="GO:0005634">
    <property type="term" value="C:nucleus"/>
    <property type="evidence" value="ECO:0007669"/>
    <property type="project" value="TreeGrafter"/>
</dbReference>
<evidence type="ECO:0000313" key="3">
    <source>
        <dbReference type="EMBL" id="KAK5528649.1"/>
    </source>
</evidence>
<gene>
    <name evidence="3" type="ORF">LTR25_010262</name>
</gene>
<dbReference type="GO" id="GO:0005737">
    <property type="term" value="C:cytoplasm"/>
    <property type="evidence" value="ECO:0007669"/>
    <property type="project" value="TreeGrafter"/>
</dbReference>
<dbReference type="PANTHER" id="PTHR44144:SF1">
    <property type="entry name" value="DNAJ HOMOLOG SUBFAMILY C MEMBER 9"/>
    <property type="match status" value="1"/>
</dbReference>
<dbReference type="FunFam" id="1.10.287.110:FF:000110">
    <property type="entry name" value="DnaJ domain protein (AFU_orthologue AFUA_2G13210)"/>
    <property type="match status" value="1"/>
</dbReference>
<dbReference type="Proteomes" id="UP001345827">
    <property type="component" value="Unassembled WGS sequence"/>
</dbReference>
<feature type="compositionally biased region" description="Basic and acidic residues" evidence="1">
    <location>
        <begin position="266"/>
        <end position="291"/>
    </location>
</feature>
<organism evidence="3 4">
    <name type="scientific">Vermiconidia calcicola</name>
    <dbReference type="NCBI Taxonomy" id="1690605"/>
    <lineage>
        <taxon>Eukaryota</taxon>
        <taxon>Fungi</taxon>
        <taxon>Dikarya</taxon>
        <taxon>Ascomycota</taxon>
        <taxon>Pezizomycotina</taxon>
        <taxon>Dothideomycetes</taxon>
        <taxon>Dothideomycetidae</taxon>
        <taxon>Mycosphaerellales</taxon>
        <taxon>Extremaceae</taxon>
        <taxon>Vermiconidia</taxon>
    </lineage>
</organism>
<feature type="domain" description="J" evidence="2">
    <location>
        <begin position="86"/>
        <end position="153"/>
    </location>
</feature>
<dbReference type="InterPro" id="IPR052594">
    <property type="entry name" value="J_domain-containing_protein"/>
</dbReference>
<accession>A0AAV9PV70</accession>
<dbReference type="Gene3D" id="1.10.287.110">
    <property type="entry name" value="DnaJ domain"/>
    <property type="match status" value="1"/>
</dbReference>
<dbReference type="Pfam" id="PF00226">
    <property type="entry name" value="DnaJ"/>
    <property type="match status" value="1"/>
</dbReference>
<proteinExistence type="predicted"/>
<feature type="region of interest" description="Disordered" evidence="1">
    <location>
        <begin position="251"/>
        <end position="363"/>
    </location>
</feature>
<dbReference type="Pfam" id="PF23302">
    <property type="entry name" value="HTH_DNAJC9"/>
    <property type="match status" value="1"/>
</dbReference>
<dbReference type="GO" id="GO:0031072">
    <property type="term" value="F:heat shock protein binding"/>
    <property type="evidence" value="ECO:0007669"/>
    <property type="project" value="TreeGrafter"/>
</dbReference>
<dbReference type="InterPro" id="IPR036869">
    <property type="entry name" value="J_dom_sf"/>
</dbReference>
<evidence type="ECO:0000256" key="1">
    <source>
        <dbReference type="SAM" id="MobiDB-lite"/>
    </source>
</evidence>
<evidence type="ECO:0000259" key="2">
    <source>
        <dbReference type="PROSITE" id="PS50076"/>
    </source>
</evidence>
<dbReference type="CDD" id="cd06257">
    <property type="entry name" value="DnaJ"/>
    <property type="match status" value="1"/>
</dbReference>
<name>A0AAV9PV70_9PEZI</name>